<feature type="transmembrane region" description="Helical" evidence="6">
    <location>
        <begin position="480"/>
        <end position="497"/>
    </location>
</feature>
<feature type="transmembrane region" description="Helical" evidence="6">
    <location>
        <begin position="711"/>
        <end position="730"/>
    </location>
</feature>
<feature type="transmembrane region" description="Helical" evidence="6">
    <location>
        <begin position="12"/>
        <end position="32"/>
    </location>
</feature>
<evidence type="ECO:0000256" key="2">
    <source>
        <dbReference type="ARBA" id="ARBA00022475"/>
    </source>
</evidence>
<gene>
    <name evidence="8" type="ordered locus">HRM2_02090</name>
</gene>
<evidence type="ECO:0000313" key="8">
    <source>
        <dbReference type="EMBL" id="ACN13331.1"/>
    </source>
</evidence>
<feature type="transmembrane region" description="Helical" evidence="6">
    <location>
        <begin position="184"/>
        <end position="206"/>
    </location>
</feature>
<evidence type="ECO:0000256" key="1">
    <source>
        <dbReference type="ARBA" id="ARBA00004651"/>
    </source>
</evidence>
<keyword evidence="5 6" id="KW-0472">Membrane</keyword>
<dbReference type="InterPro" id="IPR011701">
    <property type="entry name" value="MFS"/>
</dbReference>
<evidence type="ECO:0000256" key="6">
    <source>
        <dbReference type="SAM" id="Phobius"/>
    </source>
</evidence>
<feature type="transmembrane region" description="Helical" evidence="6">
    <location>
        <begin position="662"/>
        <end position="680"/>
    </location>
</feature>
<keyword evidence="2" id="KW-1003">Cell membrane</keyword>
<name>C0QFD5_DESAH</name>
<feature type="transmembrane region" description="Helical" evidence="6">
    <location>
        <begin position="567"/>
        <end position="588"/>
    </location>
</feature>
<feature type="transmembrane region" description="Helical" evidence="6">
    <location>
        <begin position="448"/>
        <end position="468"/>
    </location>
</feature>
<dbReference type="eggNOG" id="COG2814">
    <property type="taxonomic scope" value="Bacteria"/>
</dbReference>
<feature type="transmembrane region" description="Helical" evidence="6">
    <location>
        <begin position="222"/>
        <end position="241"/>
    </location>
</feature>
<dbReference type="STRING" id="177437.HRM2_02090"/>
<dbReference type="PANTHER" id="PTHR43124:SF3">
    <property type="entry name" value="CHLORAMPHENICOL EFFLUX PUMP RV0191"/>
    <property type="match status" value="1"/>
</dbReference>
<dbReference type="GO" id="GO:0005886">
    <property type="term" value="C:plasma membrane"/>
    <property type="evidence" value="ECO:0007669"/>
    <property type="project" value="UniProtKB-SubCell"/>
</dbReference>
<keyword evidence="9" id="KW-1185">Reference proteome</keyword>
<dbReference type="PROSITE" id="PS50850">
    <property type="entry name" value="MFS"/>
    <property type="match status" value="1"/>
</dbReference>
<dbReference type="GO" id="GO:0022857">
    <property type="term" value="F:transmembrane transporter activity"/>
    <property type="evidence" value="ECO:0007669"/>
    <property type="project" value="InterPro"/>
</dbReference>
<dbReference type="PANTHER" id="PTHR43124">
    <property type="entry name" value="PURINE EFFLUX PUMP PBUE"/>
    <property type="match status" value="1"/>
</dbReference>
<accession>C0QFD5</accession>
<dbReference type="KEGG" id="dat:HRM2_02090"/>
<dbReference type="RefSeq" id="WP_012662580.1">
    <property type="nucleotide sequence ID" value="NC_012108.1"/>
</dbReference>
<keyword evidence="4 6" id="KW-1133">Transmembrane helix</keyword>
<evidence type="ECO:0000256" key="4">
    <source>
        <dbReference type="ARBA" id="ARBA00022989"/>
    </source>
</evidence>
<proteinExistence type="predicted"/>
<dbReference type="Proteomes" id="UP000000442">
    <property type="component" value="Chromosome"/>
</dbReference>
<feature type="transmembrane region" description="Helical" evidence="6">
    <location>
        <begin position="415"/>
        <end position="433"/>
    </location>
</feature>
<dbReference type="InterPro" id="IPR020846">
    <property type="entry name" value="MFS_dom"/>
</dbReference>
<keyword evidence="3 6" id="KW-0812">Transmembrane</keyword>
<feature type="transmembrane region" description="Helical" evidence="6">
    <location>
        <begin position="621"/>
        <end position="642"/>
    </location>
</feature>
<feature type="transmembrane region" description="Helical" evidence="6">
    <location>
        <begin position="542"/>
        <end position="561"/>
    </location>
</feature>
<evidence type="ECO:0000313" key="9">
    <source>
        <dbReference type="Proteomes" id="UP000000442"/>
    </source>
</evidence>
<protein>
    <submittedName>
        <fullName evidence="8">Inner membrane transport protein (PmrA-like protein)</fullName>
    </submittedName>
</protein>
<dbReference type="SUPFAM" id="SSF103473">
    <property type="entry name" value="MFS general substrate transporter"/>
    <property type="match status" value="1"/>
</dbReference>
<dbReference type="AlphaFoldDB" id="C0QFD5"/>
<reference evidence="8 9" key="1">
    <citation type="journal article" date="2009" name="Environ. Microbiol.">
        <title>Genome sequence of Desulfobacterium autotrophicum HRM2, a marine sulfate reducer oxidizing organic carbon completely to carbon dioxide.</title>
        <authorList>
            <person name="Strittmatter A.W."/>
            <person name="Liesegang H."/>
            <person name="Rabus R."/>
            <person name="Decker I."/>
            <person name="Amann J."/>
            <person name="Andres S."/>
            <person name="Henne A."/>
            <person name="Fricke W.F."/>
            <person name="Martinez-Arias R."/>
            <person name="Bartels D."/>
            <person name="Goesmann A."/>
            <person name="Krause L."/>
            <person name="Puehler A."/>
            <person name="Klenk H.P."/>
            <person name="Richter M."/>
            <person name="Schuler M."/>
            <person name="Gloeckner F.O."/>
            <person name="Meyerdierks A."/>
            <person name="Gottschalk G."/>
            <person name="Amann R."/>
        </authorList>
    </citation>
    <scope>NUCLEOTIDE SEQUENCE [LARGE SCALE GENOMIC DNA]</scope>
    <source>
        <strain evidence="9">ATCC 43914 / DSM 3382 / HRM2</strain>
    </source>
</reference>
<feature type="transmembrane region" description="Helical" evidence="6">
    <location>
        <begin position="780"/>
        <end position="797"/>
    </location>
</feature>
<feature type="transmembrane region" description="Helical" evidence="6">
    <location>
        <begin position="371"/>
        <end position="395"/>
    </location>
</feature>
<comment type="subcellular location">
    <subcellularLocation>
        <location evidence="1">Cell membrane</location>
        <topology evidence="1">Multi-pass membrane protein</topology>
    </subcellularLocation>
</comment>
<feature type="transmembrane region" description="Helical" evidence="6">
    <location>
        <begin position="687"/>
        <end position="705"/>
    </location>
</feature>
<dbReference type="InterPro" id="IPR036259">
    <property type="entry name" value="MFS_trans_sf"/>
</dbReference>
<sequence length="817" mass="89879">MKTTKLTPAFKCKLLFATTLMILAALSFNAFLTSTTLEKLYVKTLASTYGIIGRDLQISIEKAVRYGKKIDKFIGMDRLLKKTHQQMNRGKDTSFQMENHVSIAVSGGSIKYSSSPDLVGSNARLTPGKSILSNGEGFTVQKQAKRYVIPIPINDKQMETVGFVIIDFSRASVDRLMHSVHLKYLKTGGIILCCGFILLAIAFNAIQLNKPGKGSKQSGKRIMMAALAIIILCQVAFSVYGRNAFYAYYLKINREKVALINHTLKGKIEFLLNKGLKINGLFKVEDLLHGMIEQSPEIEKIELQTNENKPLYTAVNDAGKGSAAKIAASVSKADSDNFYTIKTPLVKEGEVQEGRLMTTISRDKALEQIKAIGLDAVTVLVIAILFSFELLVIIFQMVDKTIEKTKVHYMDMRPAAFLFSFGIDICVSFLPLYMDRLYVPNAWIPKDIFIALPISMEMLCEGLAIFMAGTWLDRRGWHEPFLWGVVLTGAGLIYSWLAPDAFHLIASRAVAGFGYGFVIMAAQGFAISYSNTDEKSHALTQLYAGLYAGSICGGAAGAMLAERLGFKPIFLIGGLLILSILIYVFIFMSDAVKKSSQHGSKNRPTPAPWLDLFKFCSNRNILGLITLIAIPASVSLIGFLYYCIPIYLNQHQVSQSNIGRVFMLHGICLVYVAPFISRFVDQSRNKRGFLMLSSVLTGIAFIAYYSFQGFVITLFSVVVLGVAGGLMYAAQNPYLLKLPITQTLGEGKALSIISATSRIGQILGPFIFGWMFIFGIDRCLPLVGAIYLVAALAFLLVTQKETLAKPPALSDTTKAQG</sequence>
<evidence type="ECO:0000259" key="7">
    <source>
        <dbReference type="PROSITE" id="PS50850"/>
    </source>
</evidence>
<evidence type="ECO:0000256" key="5">
    <source>
        <dbReference type="ARBA" id="ARBA00023136"/>
    </source>
</evidence>
<organism evidence="8 9">
    <name type="scientific">Desulforapulum autotrophicum (strain ATCC 43914 / DSM 3382 / VKM B-1955 / HRM2)</name>
    <name type="common">Desulfobacterium autotrophicum</name>
    <dbReference type="NCBI Taxonomy" id="177437"/>
    <lineage>
        <taxon>Bacteria</taxon>
        <taxon>Pseudomonadati</taxon>
        <taxon>Thermodesulfobacteriota</taxon>
        <taxon>Desulfobacteria</taxon>
        <taxon>Desulfobacterales</taxon>
        <taxon>Desulfobacteraceae</taxon>
        <taxon>Desulforapulum</taxon>
    </lineage>
</organism>
<feature type="transmembrane region" description="Helical" evidence="6">
    <location>
        <begin position="509"/>
        <end position="530"/>
    </location>
</feature>
<dbReference type="EMBL" id="CP001087">
    <property type="protein sequence ID" value="ACN13331.1"/>
    <property type="molecule type" value="Genomic_DNA"/>
</dbReference>
<feature type="transmembrane region" description="Helical" evidence="6">
    <location>
        <begin position="750"/>
        <end position="774"/>
    </location>
</feature>
<dbReference type="HOGENOM" id="CLU_017087_0_0_7"/>
<dbReference type="Pfam" id="PF07690">
    <property type="entry name" value="MFS_1"/>
    <property type="match status" value="1"/>
</dbReference>
<feature type="domain" description="Major facilitator superfamily (MFS) profile" evidence="7">
    <location>
        <begin position="375"/>
        <end position="802"/>
    </location>
</feature>
<dbReference type="InterPro" id="IPR050189">
    <property type="entry name" value="MFS_Efflux_Transporters"/>
</dbReference>
<dbReference type="OrthoDB" id="1679175at2"/>
<dbReference type="Gene3D" id="1.20.1250.20">
    <property type="entry name" value="MFS general substrate transporter like domains"/>
    <property type="match status" value="1"/>
</dbReference>
<evidence type="ECO:0000256" key="3">
    <source>
        <dbReference type="ARBA" id="ARBA00022692"/>
    </source>
</evidence>